<sequence>MKYLIFVMLVFSGSVSATWKHYVYPVEILYEGDSSASRTYIVFDQKFPLGECKQDGHYIRIYGDTKKGQYFISTILTAISAKKKVFPAISGCDDWGRPVLTGLRISLGQ</sequence>
<gene>
    <name evidence="1" type="ORF">VIBNISOn1_1120003</name>
</gene>
<dbReference type="RefSeq" id="WP_022610294.1">
    <property type="nucleotide sequence ID" value="NZ_LK391965.1"/>
</dbReference>
<dbReference type="Proteomes" id="UP000018211">
    <property type="component" value="Unassembled WGS sequence"/>
</dbReference>
<dbReference type="AlphaFoldDB" id="A0AAV2VIY8"/>
<accession>A0AAV2VIY8</accession>
<dbReference type="EMBL" id="CAOF01000016">
    <property type="protein sequence ID" value="CCO44454.1"/>
    <property type="molecule type" value="Genomic_DNA"/>
</dbReference>
<evidence type="ECO:0000313" key="2">
    <source>
        <dbReference type="Proteomes" id="UP000018211"/>
    </source>
</evidence>
<evidence type="ECO:0000313" key="1">
    <source>
        <dbReference type="EMBL" id="CCO44454.1"/>
    </source>
</evidence>
<name>A0AAV2VIY8_9VIBR</name>
<proteinExistence type="predicted"/>
<organism evidence="1 2">
    <name type="scientific">Vibrio nigripulchritudo SOn1</name>
    <dbReference type="NCBI Taxonomy" id="1238450"/>
    <lineage>
        <taxon>Bacteria</taxon>
        <taxon>Pseudomonadati</taxon>
        <taxon>Pseudomonadota</taxon>
        <taxon>Gammaproteobacteria</taxon>
        <taxon>Vibrionales</taxon>
        <taxon>Vibrionaceae</taxon>
        <taxon>Vibrio</taxon>
    </lineage>
</organism>
<comment type="caution">
    <text evidence="1">The sequence shown here is derived from an EMBL/GenBank/DDBJ whole genome shotgun (WGS) entry which is preliminary data.</text>
</comment>
<reference evidence="1 2" key="1">
    <citation type="journal article" date="2013" name="ISME J.">
        <title>Comparative genomics of pathogenic lineages of Vibrio nigripulchritudo identifies virulence-associated traits.</title>
        <authorList>
            <person name="Goudenege D."/>
            <person name="Labreuche Y."/>
            <person name="Krin E."/>
            <person name="Ansquer D."/>
            <person name="Mangenot S."/>
            <person name="Calteau A."/>
            <person name="Medigue C."/>
            <person name="Mazel D."/>
            <person name="Polz M.F."/>
            <person name="Le Roux F."/>
        </authorList>
    </citation>
    <scope>NUCLEOTIDE SEQUENCE [LARGE SCALE GENOMIC DNA]</scope>
    <source>
        <strain evidence="1 2">SOn1</strain>
    </source>
</reference>
<protein>
    <submittedName>
        <fullName evidence="1">Uncharacterized protein</fullName>
    </submittedName>
</protein>